<organism evidence="1 2">
    <name type="scientific">Porites evermanni</name>
    <dbReference type="NCBI Taxonomy" id="104178"/>
    <lineage>
        <taxon>Eukaryota</taxon>
        <taxon>Metazoa</taxon>
        <taxon>Cnidaria</taxon>
        <taxon>Anthozoa</taxon>
        <taxon>Hexacorallia</taxon>
        <taxon>Scleractinia</taxon>
        <taxon>Fungiina</taxon>
        <taxon>Poritidae</taxon>
        <taxon>Porites</taxon>
    </lineage>
</organism>
<dbReference type="EMBL" id="CALNXI010000764">
    <property type="protein sequence ID" value="CAH3044990.1"/>
    <property type="molecule type" value="Genomic_DNA"/>
</dbReference>
<comment type="caution">
    <text evidence="1">The sequence shown here is derived from an EMBL/GenBank/DDBJ whole genome shotgun (WGS) entry which is preliminary data.</text>
</comment>
<name>A0ABN8N7M8_9CNID</name>
<keyword evidence="2" id="KW-1185">Reference proteome</keyword>
<proteinExistence type="predicted"/>
<protein>
    <submittedName>
        <fullName evidence="1">Uncharacterized protein</fullName>
    </submittedName>
</protein>
<evidence type="ECO:0000313" key="1">
    <source>
        <dbReference type="EMBL" id="CAH3044990.1"/>
    </source>
</evidence>
<dbReference type="Proteomes" id="UP001159427">
    <property type="component" value="Unassembled WGS sequence"/>
</dbReference>
<sequence>MNSSLKFDAKILPDSENNERKTPYRLCYRDKIRVVNIRRFVNEDENLNSDLWKSERSEMRAFLLPTKVNSVEMMETRVIQDVKCGNTNNGRVMERRTTSRFCLPYLLGEKYITPIFNRTTYGGFRTQQERKCLAFSRTLQLNHKQIFGENEKRLRTVLDISRPLQL</sequence>
<reference evidence="1 2" key="1">
    <citation type="submission" date="2022-05" db="EMBL/GenBank/DDBJ databases">
        <authorList>
            <consortium name="Genoscope - CEA"/>
            <person name="William W."/>
        </authorList>
    </citation>
    <scope>NUCLEOTIDE SEQUENCE [LARGE SCALE GENOMIC DNA]</scope>
</reference>
<accession>A0ABN8N7M8</accession>
<feature type="non-terminal residue" evidence="1">
    <location>
        <position position="166"/>
    </location>
</feature>
<evidence type="ECO:0000313" key="2">
    <source>
        <dbReference type="Proteomes" id="UP001159427"/>
    </source>
</evidence>
<gene>
    <name evidence="1" type="ORF">PEVE_00040957</name>
</gene>